<evidence type="ECO:0000313" key="1">
    <source>
        <dbReference type="EMBL" id="KAI3753490.1"/>
    </source>
</evidence>
<proteinExistence type="predicted"/>
<organism evidence="1 2">
    <name type="scientific">Cichorium intybus</name>
    <name type="common">Chicory</name>
    <dbReference type="NCBI Taxonomy" id="13427"/>
    <lineage>
        <taxon>Eukaryota</taxon>
        <taxon>Viridiplantae</taxon>
        <taxon>Streptophyta</taxon>
        <taxon>Embryophyta</taxon>
        <taxon>Tracheophyta</taxon>
        <taxon>Spermatophyta</taxon>
        <taxon>Magnoliopsida</taxon>
        <taxon>eudicotyledons</taxon>
        <taxon>Gunneridae</taxon>
        <taxon>Pentapetalae</taxon>
        <taxon>asterids</taxon>
        <taxon>campanulids</taxon>
        <taxon>Asterales</taxon>
        <taxon>Asteraceae</taxon>
        <taxon>Cichorioideae</taxon>
        <taxon>Cichorieae</taxon>
        <taxon>Cichoriinae</taxon>
        <taxon>Cichorium</taxon>
    </lineage>
</organism>
<reference evidence="2" key="1">
    <citation type="journal article" date="2022" name="Mol. Ecol. Resour.">
        <title>The genomes of chicory, endive, great burdock and yacon provide insights into Asteraceae palaeo-polyploidization history and plant inulin production.</title>
        <authorList>
            <person name="Fan W."/>
            <person name="Wang S."/>
            <person name="Wang H."/>
            <person name="Wang A."/>
            <person name="Jiang F."/>
            <person name="Liu H."/>
            <person name="Zhao H."/>
            <person name="Xu D."/>
            <person name="Zhang Y."/>
        </authorList>
    </citation>
    <scope>NUCLEOTIDE SEQUENCE [LARGE SCALE GENOMIC DNA]</scope>
    <source>
        <strain evidence="2">cv. Punajuju</strain>
    </source>
</reference>
<accession>A0ACB9E482</accession>
<sequence length="125" mass="14701">MILNAGAPHENITRIDDLDSDLSRMSKCMLVHHRTRFYHLRKMMRPWRLIDVERMNINFPILPVLEVSEHLISIFPFITDQFINVSSPSPVIPKFLFLLFSDKSIPLNYSLDQTLVFTILHSTEY</sequence>
<dbReference type="EMBL" id="CM042012">
    <property type="protein sequence ID" value="KAI3753490.1"/>
    <property type="molecule type" value="Genomic_DNA"/>
</dbReference>
<comment type="caution">
    <text evidence="1">The sequence shown here is derived from an EMBL/GenBank/DDBJ whole genome shotgun (WGS) entry which is preliminary data.</text>
</comment>
<name>A0ACB9E482_CICIN</name>
<gene>
    <name evidence="1" type="ORF">L2E82_25544</name>
</gene>
<keyword evidence="2" id="KW-1185">Reference proteome</keyword>
<reference evidence="1 2" key="2">
    <citation type="journal article" date="2022" name="Mol. Ecol. Resour.">
        <title>The genomes of chicory, endive, great burdock and yacon provide insights into Asteraceae paleo-polyploidization history and plant inulin production.</title>
        <authorList>
            <person name="Fan W."/>
            <person name="Wang S."/>
            <person name="Wang H."/>
            <person name="Wang A."/>
            <person name="Jiang F."/>
            <person name="Liu H."/>
            <person name="Zhao H."/>
            <person name="Xu D."/>
            <person name="Zhang Y."/>
        </authorList>
    </citation>
    <scope>NUCLEOTIDE SEQUENCE [LARGE SCALE GENOMIC DNA]</scope>
    <source>
        <strain evidence="2">cv. Punajuju</strain>
        <tissue evidence="1">Leaves</tissue>
    </source>
</reference>
<dbReference type="Proteomes" id="UP001055811">
    <property type="component" value="Linkage Group LG04"/>
</dbReference>
<evidence type="ECO:0000313" key="2">
    <source>
        <dbReference type="Proteomes" id="UP001055811"/>
    </source>
</evidence>
<protein>
    <submittedName>
        <fullName evidence="1">Uncharacterized protein</fullName>
    </submittedName>
</protein>